<feature type="region of interest" description="Disordered" evidence="8">
    <location>
        <begin position="482"/>
        <end position="514"/>
    </location>
</feature>
<gene>
    <name evidence="11" type="ORF">CCHLO57077_00019207</name>
</gene>
<dbReference type="InterPro" id="IPR020846">
    <property type="entry name" value="MFS_dom"/>
</dbReference>
<evidence type="ECO:0000259" key="10">
    <source>
        <dbReference type="PROSITE" id="PS50850"/>
    </source>
</evidence>
<evidence type="ECO:0000256" key="1">
    <source>
        <dbReference type="ARBA" id="ARBA00004141"/>
    </source>
</evidence>
<keyword evidence="4 9" id="KW-0812">Transmembrane</keyword>
<dbReference type="InterPro" id="IPR005828">
    <property type="entry name" value="MFS_sugar_transport-like"/>
</dbReference>
<organism evidence="11 12">
    <name type="scientific">Clonostachys chloroleuca</name>
    <dbReference type="NCBI Taxonomy" id="1926264"/>
    <lineage>
        <taxon>Eukaryota</taxon>
        <taxon>Fungi</taxon>
        <taxon>Dikarya</taxon>
        <taxon>Ascomycota</taxon>
        <taxon>Pezizomycotina</taxon>
        <taxon>Sordariomycetes</taxon>
        <taxon>Hypocreomycetidae</taxon>
        <taxon>Hypocreales</taxon>
        <taxon>Bionectriaceae</taxon>
        <taxon>Clonostachys</taxon>
    </lineage>
</organism>
<dbReference type="PRINTS" id="PR00171">
    <property type="entry name" value="SUGRTRNSPORT"/>
</dbReference>
<dbReference type="SUPFAM" id="SSF103473">
    <property type="entry name" value="MFS general substrate transporter"/>
    <property type="match status" value="1"/>
</dbReference>
<evidence type="ECO:0000256" key="6">
    <source>
        <dbReference type="ARBA" id="ARBA00023136"/>
    </source>
</evidence>
<dbReference type="PANTHER" id="PTHR48022:SF11">
    <property type="entry name" value="MONOSACCHARIDE TRANSPORTER (HXT8), PUTATIVE (AFU_ORTHOLOGUE AFUA_2G08120)-RELATED"/>
    <property type="match status" value="1"/>
</dbReference>
<sequence>MSSTTSTRYNFLIIFFVALGSFTYGFNSAISGSVLGLSSFLNYFNLTNSGPGVSKSNQIIGANNALFAGGGIIGCMTVPWFLDRCGRRLALQITCLICVVSAVVQAASVHTGMLLVGRLINGIGVGMIDVAVPIYQSEISPAKVRGRMVGSHGFLVVVGYAMAGWVGYGCFFITEAALQWRLCLAFQIIAPLLLLAGSPWMPESPRWLCKVDRAPEAKSILKKLHPSADTHTEGHSFAENELHQIRRQLEIERQENASAGWKEAFSRTSYRKRLLYGFFVQCIAQSTGVLVVNNYQILLYNGLGLHGSIGLMLYACYNSLAAFMNWVNSLILDRFGRIRIMVIGLIGCSLSLCGFTAMVAEFVGTNNKVGNGFGVFFLYLFVFFYGGSMDASSYVYCAEIFPTSIRAQGVGFSVAGLFIMTLIYTQTAPTAFENVGWKYYLVFIILPWIGAFVMQKFFPETAGLSLEDIAVLFGDEAATNENNSTDEKMAKGSILQDGDDKSNEASKGQTVKPEHAELVYEATFRL</sequence>
<dbReference type="Gene3D" id="1.20.1250.20">
    <property type="entry name" value="MFS general substrate transporter like domains"/>
    <property type="match status" value="1"/>
</dbReference>
<keyword evidence="6 9" id="KW-0472">Membrane</keyword>
<accession>A0AA35M2I7</accession>
<feature type="transmembrane region" description="Helical" evidence="9">
    <location>
        <begin position="147"/>
        <end position="166"/>
    </location>
</feature>
<feature type="transmembrane region" description="Helical" evidence="9">
    <location>
        <begin position="439"/>
        <end position="458"/>
    </location>
</feature>
<feature type="transmembrane region" description="Helical" evidence="9">
    <location>
        <begin position="115"/>
        <end position="135"/>
    </location>
</feature>
<comment type="caution">
    <text evidence="11">The sequence shown here is derived from an EMBL/GenBank/DDBJ whole genome shotgun (WGS) entry which is preliminary data.</text>
</comment>
<evidence type="ECO:0000256" key="3">
    <source>
        <dbReference type="ARBA" id="ARBA00022448"/>
    </source>
</evidence>
<proteinExistence type="inferred from homology"/>
<reference evidence="11" key="1">
    <citation type="submission" date="2023-01" db="EMBL/GenBank/DDBJ databases">
        <authorList>
            <person name="Piombo E."/>
        </authorList>
    </citation>
    <scope>NUCLEOTIDE SEQUENCE</scope>
</reference>
<dbReference type="FunFam" id="1.20.1250.20:FF:000134">
    <property type="entry name" value="MFS sugar transporter protein"/>
    <property type="match status" value="1"/>
</dbReference>
<evidence type="ECO:0000313" key="11">
    <source>
        <dbReference type="EMBL" id="CAI6089278.1"/>
    </source>
</evidence>
<dbReference type="InterPro" id="IPR003663">
    <property type="entry name" value="Sugar/inositol_transpt"/>
</dbReference>
<comment type="similarity">
    <text evidence="2 7">Belongs to the major facilitator superfamily. Sugar transporter (TC 2.A.1.1) family.</text>
</comment>
<comment type="subcellular location">
    <subcellularLocation>
        <location evidence="1">Membrane</location>
        <topology evidence="1">Multi-pass membrane protein</topology>
    </subcellularLocation>
</comment>
<dbReference type="PROSITE" id="PS50850">
    <property type="entry name" value="MFS"/>
    <property type="match status" value="1"/>
</dbReference>
<feature type="transmembrane region" description="Helical" evidence="9">
    <location>
        <begin position="338"/>
        <end position="360"/>
    </location>
</feature>
<evidence type="ECO:0000256" key="7">
    <source>
        <dbReference type="RuleBase" id="RU003346"/>
    </source>
</evidence>
<feature type="transmembrane region" description="Helical" evidence="9">
    <location>
        <begin position="274"/>
        <end position="292"/>
    </location>
</feature>
<keyword evidence="12" id="KW-1185">Reference proteome</keyword>
<dbReference type="PANTHER" id="PTHR48022">
    <property type="entry name" value="PLASTIDIC GLUCOSE TRANSPORTER 4"/>
    <property type="match status" value="1"/>
</dbReference>
<dbReference type="GO" id="GO:0016020">
    <property type="term" value="C:membrane"/>
    <property type="evidence" value="ECO:0007669"/>
    <property type="project" value="UniProtKB-SubCell"/>
</dbReference>
<dbReference type="InterPro" id="IPR050360">
    <property type="entry name" value="MFS_Sugar_Transporters"/>
</dbReference>
<dbReference type="AlphaFoldDB" id="A0AA35M2I7"/>
<dbReference type="PROSITE" id="PS00217">
    <property type="entry name" value="SUGAR_TRANSPORT_2"/>
    <property type="match status" value="1"/>
</dbReference>
<evidence type="ECO:0000313" key="12">
    <source>
        <dbReference type="Proteomes" id="UP001160390"/>
    </source>
</evidence>
<evidence type="ECO:0000256" key="4">
    <source>
        <dbReference type="ARBA" id="ARBA00022692"/>
    </source>
</evidence>
<evidence type="ECO:0000256" key="9">
    <source>
        <dbReference type="SAM" id="Phobius"/>
    </source>
</evidence>
<dbReference type="Pfam" id="PF00083">
    <property type="entry name" value="Sugar_tr"/>
    <property type="match status" value="1"/>
</dbReference>
<feature type="domain" description="Major facilitator superfamily (MFS) profile" evidence="10">
    <location>
        <begin position="13"/>
        <end position="462"/>
    </location>
</feature>
<feature type="transmembrane region" description="Helical" evidence="9">
    <location>
        <begin position="89"/>
        <end position="109"/>
    </location>
</feature>
<dbReference type="InterPro" id="IPR036259">
    <property type="entry name" value="MFS_trans_sf"/>
</dbReference>
<dbReference type="Proteomes" id="UP001160390">
    <property type="component" value="Unassembled WGS sequence"/>
</dbReference>
<evidence type="ECO:0000256" key="5">
    <source>
        <dbReference type="ARBA" id="ARBA00022989"/>
    </source>
</evidence>
<feature type="transmembrane region" description="Helical" evidence="9">
    <location>
        <begin position="178"/>
        <end position="196"/>
    </location>
</feature>
<feature type="transmembrane region" description="Helical" evidence="9">
    <location>
        <begin position="372"/>
        <end position="397"/>
    </location>
</feature>
<name>A0AA35M2I7_9HYPO</name>
<dbReference type="NCBIfam" id="TIGR00879">
    <property type="entry name" value="SP"/>
    <property type="match status" value="1"/>
</dbReference>
<dbReference type="InterPro" id="IPR005829">
    <property type="entry name" value="Sugar_transporter_CS"/>
</dbReference>
<dbReference type="EMBL" id="CABFNP030000983">
    <property type="protein sequence ID" value="CAI6089278.1"/>
    <property type="molecule type" value="Genomic_DNA"/>
</dbReference>
<evidence type="ECO:0000256" key="2">
    <source>
        <dbReference type="ARBA" id="ARBA00010992"/>
    </source>
</evidence>
<keyword evidence="3 7" id="KW-0813">Transport</keyword>
<feature type="transmembrane region" description="Helical" evidence="9">
    <location>
        <begin position="60"/>
        <end position="82"/>
    </location>
</feature>
<evidence type="ECO:0000256" key="8">
    <source>
        <dbReference type="SAM" id="MobiDB-lite"/>
    </source>
</evidence>
<protein>
    <recommendedName>
        <fullName evidence="10">Major facilitator superfamily (MFS) profile domain-containing protein</fullName>
    </recommendedName>
</protein>
<dbReference type="GO" id="GO:0005351">
    <property type="term" value="F:carbohydrate:proton symporter activity"/>
    <property type="evidence" value="ECO:0007669"/>
    <property type="project" value="TreeGrafter"/>
</dbReference>
<keyword evidence="5 9" id="KW-1133">Transmembrane helix</keyword>
<feature type="transmembrane region" description="Helical" evidence="9">
    <location>
        <begin position="409"/>
        <end position="427"/>
    </location>
</feature>
<feature type="transmembrane region" description="Helical" evidence="9">
    <location>
        <begin position="12"/>
        <end position="40"/>
    </location>
</feature>